<dbReference type="KEGG" id="mpar:F7D14_20265"/>
<dbReference type="EMBL" id="CP044332">
    <property type="protein sequence ID" value="QGM99927.1"/>
    <property type="molecule type" value="Genomic_DNA"/>
</dbReference>
<dbReference type="RefSeq" id="WP_016921306.1">
    <property type="nucleotide sequence ID" value="NZ_CP044332.1"/>
</dbReference>
<gene>
    <name evidence="1" type="ORF">F7D14_20265</name>
</gene>
<reference evidence="1 2" key="1">
    <citation type="submission" date="2019-09" db="EMBL/GenBank/DDBJ databases">
        <title>Isolation and complete genome sequencing of Methylocystis species.</title>
        <authorList>
            <person name="Rumah B.L."/>
            <person name="Stead C.E."/>
            <person name="Stevens B.C."/>
            <person name="Minton N.P."/>
            <person name="Grosse-Honebrink A."/>
            <person name="Zhang Y."/>
        </authorList>
    </citation>
    <scope>NUCLEOTIDE SEQUENCE [LARGE SCALE GENOMIC DNA]</scope>
    <source>
        <strain evidence="1 2">BRCS2</strain>
        <plasmid evidence="1 2">unnamed1</plasmid>
    </source>
</reference>
<evidence type="ECO:0000313" key="1">
    <source>
        <dbReference type="EMBL" id="QGM99927.1"/>
    </source>
</evidence>
<sequence length="86" mass="10085">MNANDYFLEASLYYAKSADPKRKALVFRRFIRAAEAIRFAVEELAPKLLDGCTLEVNEAHYFGREIRPLYDDTVFPLRRRRMGLAR</sequence>
<proteinExistence type="predicted"/>
<accession>A0A6B8M4I4</accession>
<geneLocation type="plasmid" evidence="1">
    <name>unnamed1</name>
</geneLocation>
<keyword evidence="1" id="KW-0614">Plasmid</keyword>
<dbReference type="Proteomes" id="UP000422569">
    <property type="component" value="Plasmid unnamed1"/>
</dbReference>
<evidence type="ECO:0000313" key="2">
    <source>
        <dbReference type="Proteomes" id="UP000422569"/>
    </source>
</evidence>
<keyword evidence="2" id="KW-1185">Reference proteome</keyword>
<organism evidence="1 2">
    <name type="scientific">Methylocystis parvus</name>
    <dbReference type="NCBI Taxonomy" id="134"/>
    <lineage>
        <taxon>Bacteria</taxon>
        <taxon>Pseudomonadati</taxon>
        <taxon>Pseudomonadota</taxon>
        <taxon>Alphaproteobacteria</taxon>
        <taxon>Hyphomicrobiales</taxon>
        <taxon>Methylocystaceae</taxon>
        <taxon>Methylocystis</taxon>
    </lineage>
</organism>
<protein>
    <submittedName>
        <fullName evidence="1">Uncharacterized protein</fullName>
    </submittedName>
</protein>
<dbReference type="AlphaFoldDB" id="A0A6B8M4I4"/>
<name>A0A6B8M4I4_9HYPH</name>